<accession>A0AAW1T731</accession>
<dbReference type="AlphaFoldDB" id="A0AAW1T731"/>
<keyword evidence="2" id="KW-1185">Reference proteome</keyword>
<proteinExistence type="predicted"/>
<name>A0AAW1T731_9CHLO</name>
<reference evidence="1 2" key="1">
    <citation type="journal article" date="2024" name="Nat. Commun.">
        <title>Phylogenomics reveals the evolutionary origins of lichenization in chlorophyte algae.</title>
        <authorList>
            <person name="Puginier C."/>
            <person name="Libourel C."/>
            <person name="Otte J."/>
            <person name="Skaloud P."/>
            <person name="Haon M."/>
            <person name="Grisel S."/>
            <person name="Petersen M."/>
            <person name="Berrin J.G."/>
            <person name="Delaux P.M."/>
            <person name="Dal Grande F."/>
            <person name="Keller J."/>
        </authorList>
    </citation>
    <scope>NUCLEOTIDE SEQUENCE [LARGE SCALE GENOMIC DNA]</scope>
    <source>
        <strain evidence="1 2">SAG 2523</strain>
    </source>
</reference>
<evidence type="ECO:0000313" key="1">
    <source>
        <dbReference type="EMBL" id="KAK9864639.1"/>
    </source>
</evidence>
<comment type="caution">
    <text evidence="1">The sequence shown here is derived from an EMBL/GenBank/DDBJ whole genome shotgun (WGS) entry which is preliminary data.</text>
</comment>
<sequence length="206" mass="23645">MHHFANIISPGNTLPERDFSPELVLHSEQDPASLNIEHLELEQLQIHAYSECITRMVLAEGPWLTKRREECIVTLEGACLPRCTQIELWVDGISGNLWAPKLRHLEIHAAGLIDYKMFEQCRNVETRVLSTWDIKRSREVGRVDLRGCDLACFARLKHININAMTLTERNVFSRLNAHRIEVFKLVVHDIDESQFSIEGLRGSHSA</sequence>
<dbReference type="EMBL" id="JALJOV010000329">
    <property type="protein sequence ID" value="KAK9864639.1"/>
    <property type="molecule type" value="Genomic_DNA"/>
</dbReference>
<evidence type="ECO:0000313" key="2">
    <source>
        <dbReference type="Proteomes" id="UP001485043"/>
    </source>
</evidence>
<organism evidence="1 2">
    <name type="scientific">Apatococcus fuscideae</name>
    <dbReference type="NCBI Taxonomy" id="2026836"/>
    <lineage>
        <taxon>Eukaryota</taxon>
        <taxon>Viridiplantae</taxon>
        <taxon>Chlorophyta</taxon>
        <taxon>core chlorophytes</taxon>
        <taxon>Trebouxiophyceae</taxon>
        <taxon>Chlorellales</taxon>
        <taxon>Chlorellaceae</taxon>
        <taxon>Apatococcus</taxon>
    </lineage>
</organism>
<dbReference type="Proteomes" id="UP001485043">
    <property type="component" value="Unassembled WGS sequence"/>
</dbReference>
<gene>
    <name evidence="1" type="ORF">WJX84_005209</name>
</gene>
<protein>
    <submittedName>
        <fullName evidence="1">Uncharacterized protein</fullName>
    </submittedName>
</protein>